<sequence length="146" mass="15051">MPSALASSASAAISSAKARASSAEARASEFEASVSAQSAHAAAAAKKELSHVHGGGNAHADVSMKGLPKSQTGGVLAVLVTIMNKTHHKASYAVQIDFENADGRVLETQFVGAENLAPGHKAQPVAFTRQPAEPPLTPRLVKAQRY</sequence>
<evidence type="ECO:0000313" key="3">
    <source>
        <dbReference type="Proteomes" id="UP001523219"/>
    </source>
</evidence>
<name>A0ABT0ZF73_9ACTN</name>
<organism evidence="2 3">
    <name type="scientific">Streptomyces macrolidinus</name>
    <dbReference type="NCBI Taxonomy" id="2952607"/>
    <lineage>
        <taxon>Bacteria</taxon>
        <taxon>Bacillati</taxon>
        <taxon>Actinomycetota</taxon>
        <taxon>Actinomycetes</taxon>
        <taxon>Kitasatosporales</taxon>
        <taxon>Streptomycetaceae</taxon>
        <taxon>Streptomyces</taxon>
    </lineage>
</organism>
<evidence type="ECO:0000313" key="2">
    <source>
        <dbReference type="EMBL" id="MCN9242224.1"/>
    </source>
</evidence>
<accession>A0ABT0ZF73</accession>
<evidence type="ECO:0000256" key="1">
    <source>
        <dbReference type="SAM" id="MobiDB-lite"/>
    </source>
</evidence>
<protein>
    <submittedName>
        <fullName evidence="2">Uncharacterized protein</fullName>
    </submittedName>
</protein>
<dbReference type="RefSeq" id="WP_252425526.1">
    <property type="nucleotide sequence ID" value="NZ_JAMWMR010000012.1"/>
</dbReference>
<dbReference type="Proteomes" id="UP001523219">
    <property type="component" value="Unassembled WGS sequence"/>
</dbReference>
<keyword evidence="3" id="KW-1185">Reference proteome</keyword>
<gene>
    <name evidence="2" type="ORF">NGF19_15730</name>
</gene>
<comment type="caution">
    <text evidence="2">The sequence shown here is derived from an EMBL/GenBank/DDBJ whole genome shotgun (WGS) entry which is preliminary data.</text>
</comment>
<feature type="region of interest" description="Disordered" evidence="1">
    <location>
        <begin position="41"/>
        <end position="67"/>
    </location>
</feature>
<dbReference type="EMBL" id="JAMWMR010000012">
    <property type="protein sequence ID" value="MCN9242224.1"/>
    <property type="molecule type" value="Genomic_DNA"/>
</dbReference>
<reference evidence="2 3" key="1">
    <citation type="submission" date="2022-05" db="EMBL/GenBank/DDBJ databases">
        <title>Streptomyces sp. nov. RY43-2 isolated from soil of a peat swamp forest.</title>
        <authorList>
            <person name="Kanchanasin P."/>
            <person name="Tanasupawat S."/>
            <person name="Phongsopitanun W."/>
        </authorList>
    </citation>
    <scope>NUCLEOTIDE SEQUENCE [LARGE SCALE GENOMIC DNA]</scope>
    <source>
        <strain evidence="2 3">RY43-2</strain>
    </source>
</reference>
<proteinExistence type="predicted"/>